<dbReference type="eggNOG" id="COG1994">
    <property type="taxonomic scope" value="Bacteria"/>
</dbReference>
<dbReference type="CDD" id="cd06158">
    <property type="entry name" value="S2P-M50_like_1"/>
    <property type="match status" value="1"/>
</dbReference>
<evidence type="ECO:0000256" key="1">
    <source>
        <dbReference type="ARBA" id="ARBA00001947"/>
    </source>
</evidence>
<evidence type="ECO:0000256" key="6">
    <source>
        <dbReference type="ARBA" id="ARBA00022692"/>
    </source>
</evidence>
<dbReference type="HOGENOM" id="CLU_086979_0_0_0"/>
<dbReference type="KEGG" id="caci:CLOAM0628"/>
<dbReference type="GO" id="GO:0005886">
    <property type="term" value="C:plasma membrane"/>
    <property type="evidence" value="ECO:0007669"/>
    <property type="project" value="UniProtKB-SubCell"/>
</dbReference>
<feature type="transmembrane region" description="Helical" evidence="13">
    <location>
        <begin position="179"/>
        <end position="201"/>
    </location>
</feature>
<keyword evidence="4" id="KW-1003">Cell membrane</keyword>
<dbReference type="Proteomes" id="UP000002019">
    <property type="component" value="Chromosome"/>
</dbReference>
<keyword evidence="7" id="KW-0479">Metal-binding</keyword>
<evidence type="ECO:0000256" key="9">
    <source>
        <dbReference type="ARBA" id="ARBA00022833"/>
    </source>
</evidence>
<evidence type="ECO:0000256" key="8">
    <source>
        <dbReference type="ARBA" id="ARBA00022801"/>
    </source>
</evidence>
<evidence type="ECO:0000259" key="14">
    <source>
        <dbReference type="Pfam" id="PF02163"/>
    </source>
</evidence>
<dbReference type="GO" id="GO:0046872">
    <property type="term" value="F:metal ion binding"/>
    <property type="evidence" value="ECO:0007669"/>
    <property type="project" value="UniProtKB-KW"/>
</dbReference>
<comment type="cofactor">
    <cofactor evidence="1">
        <name>Zn(2+)</name>
        <dbReference type="ChEBI" id="CHEBI:29105"/>
    </cofactor>
</comment>
<name>B0VJS9_CLOAI</name>
<keyword evidence="9" id="KW-0862">Zinc</keyword>
<evidence type="ECO:0000313" key="15">
    <source>
        <dbReference type="EMBL" id="CAO80513.1"/>
    </source>
</evidence>
<comment type="similarity">
    <text evidence="3">Belongs to the peptidase M50B family.</text>
</comment>
<evidence type="ECO:0000256" key="7">
    <source>
        <dbReference type="ARBA" id="ARBA00022723"/>
    </source>
</evidence>
<sequence>MISPKVIKLLVNAVIIFLVFYSIIIHEFSHSLMAYWLGDDSAKRAGRLTLNPLKHIDWFGTVILPLFLYLTCGFIYGYAKPVPFNPYNFKNLKRDSGLTGLAGPLSNFLVAIFFALIFHLCGFSFVIQYICFFVIYLNLLLAFFNLIPVPPLDGSKVIGMFLTDQAYYKWTMQERKGMMYLFAFIIITTLLGWNIIGKIIIPPVNFVMQIMGVRI</sequence>
<keyword evidence="10 13" id="KW-1133">Transmembrane helix</keyword>
<comment type="subcellular location">
    <subcellularLocation>
        <location evidence="2">Cell membrane</location>
        <topology evidence="2">Multi-pass membrane protein</topology>
    </subcellularLocation>
</comment>
<keyword evidence="11" id="KW-0482">Metalloprotease</keyword>
<dbReference type="PANTHER" id="PTHR35864:SF1">
    <property type="entry name" value="ZINC METALLOPROTEASE YWHC-RELATED"/>
    <property type="match status" value="1"/>
</dbReference>
<dbReference type="OrthoDB" id="9800627at2"/>
<organism evidence="15 16">
    <name type="scientific">Cloacimonas acidaminovorans (strain Evry)</name>
    <dbReference type="NCBI Taxonomy" id="459349"/>
    <lineage>
        <taxon>Bacteria</taxon>
        <taxon>Pseudomonadati</taxon>
        <taxon>Candidatus Cloacimonadota</taxon>
        <taxon>Candidatus Cloacimonadia</taxon>
        <taxon>Candidatus Cloacimonadales</taxon>
        <taxon>Candidatus Cloacimonadaceae</taxon>
        <taxon>Candidatus Cloacimonas</taxon>
    </lineage>
</organism>
<evidence type="ECO:0000313" key="16">
    <source>
        <dbReference type="Proteomes" id="UP000002019"/>
    </source>
</evidence>
<evidence type="ECO:0000256" key="10">
    <source>
        <dbReference type="ARBA" id="ARBA00022989"/>
    </source>
</evidence>
<evidence type="ECO:0000256" key="12">
    <source>
        <dbReference type="ARBA" id="ARBA00023136"/>
    </source>
</evidence>
<keyword evidence="12 13" id="KW-0472">Membrane</keyword>
<feature type="transmembrane region" description="Helical" evidence="13">
    <location>
        <begin position="100"/>
        <end position="120"/>
    </location>
</feature>
<dbReference type="GO" id="GO:0008237">
    <property type="term" value="F:metallopeptidase activity"/>
    <property type="evidence" value="ECO:0007669"/>
    <property type="project" value="UniProtKB-KW"/>
</dbReference>
<dbReference type="Pfam" id="PF02163">
    <property type="entry name" value="Peptidase_M50"/>
    <property type="match status" value="1"/>
</dbReference>
<proteinExistence type="inferred from homology"/>
<dbReference type="AlphaFoldDB" id="B0VJS9"/>
<keyword evidence="16" id="KW-1185">Reference proteome</keyword>
<dbReference type="InterPro" id="IPR044537">
    <property type="entry name" value="Rip2-like"/>
</dbReference>
<evidence type="ECO:0000256" key="5">
    <source>
        <dbReference type="ARBA" id="ARBA00022670"/>
    </source>
</evidence>
<reference evidence="15 16" key="1">
    <citation type="journal article" date="2008" name="J. Bacteriol.">
        <title>'Candidatus Cloacamonas acidaminovorans': genome sequence reconstruction provides a first glimpse of a new bacterial division.</title>
        <authorList>
            <person name="Pelletier E."/>
            <person name="Kreimeyer A."/>
            <person name="Bocs S."/>
            <person name="Rouy Z."/>
            <person name="Gyapay G."/>
            <person name="Chouari R."/>
            <person name="Riviere D."/>
            <person name="Ganesan A."/>
            <person name="Daegelen P."/>
            <person name="Sghir A."/>
            <person name="Cohen G.N."/>
            <person name="Medigue C."/>
            <person name="Weissenbach J."/>
            <person name="Le Paslier D."/>
        </authorList>
    </citation>
    <scope>NUCLEOTIDE SEQUENCE [LARGE SCALE GENOMIC DNA]</scope>
    <source>
        <strain evidence="16">Evry</strain>
    </source>
</reference>
<dbReference type="EMBL" id="CU466930">
    <property type="protein sequence ID" value="CAO80513.1"/>
    <property type="molecule type" value="Genomic_DNA"/>
</dbReference>
<protein>
    <submittedName>
        <fullName evidence="15">Peptidase, M50 family</fullName>
    </submittedName>
</protein>
<feature type="transmembrane region" description="Helical" evidence="13">
    <location>
        <begin position="58"/>
        <end position="79"/>
    </location>
</feature>
<dbReference type="RefSeq" id="WP_015424373.1">
    <property type="nucleotide sequence ID" value="NC_020449.1"/>
</dbReference>
<dbReference type="GO" id="GO:0006508">
    <property type="term" value="P:proteolysis"/>
    <property type="evidence" value="ECO:0007669"/>
    <property type="project" value="UniProtKB-KW"/>
</dbReference>
<evidence type="ECO:0000256" key="3">
    <source>
        <dbReference type="ARBA" id="ARBA00007931"/>
    </source>
</evidence>
<keyword evidence="6 13" id="KW-0812">Transmembrane</keyword>
<evidence type="ECO:0000256" key="13">
    <source>
        <dbReference type="SAM" id="Phobius"/>
    </source>
</evidence>
<keyword evidence="5" id="KW-0645">Protease</keyword>
<evidence type="ECO:0000256" key="4">
    <source>
        <dbReference type="ARBA" id="ARBA00022475"/>
    </source>
</evidence>
<keyword evidence="8" id="KW-0378">Hydrolase</keyword>
<evidence type="ECO:0000256" key="11">
    <source>
        <dbReference type="ARBA" id="ARBA00023049"/>
    </source>
</evidence>
<feature type="transmembrane region" description="Helical" evidence="13">
    <location>
        <begin position="126"/>
        <end position="147"/>
    </location>
</feature>
<dbReference type="InterPro" id="IPR052348">
    <property type="entry name" value="Metallopeptidase_M50B"/>
</dbReference>
<feature type="domain" description="Peptidase M50" evidence="14">
    <location>
        <begin position="127"/>
        <end position="180"/>
    </location>
</feature>
<evidence type="ECO:0000256" key="2">
    <source>
        <dbReference type="ARBA" id="ARBA00004651"/>
    </source>
</evidence>
<feature type="transmembrane region" description="Helical" evidence="13">
    <location>
        <begin position="9"/>
        <end position="38"/>
    </location>
</feature>
<dbReference type="STRING" id="459349.CLOAM0628"/>
<gene>
    <name evidence="15" type="ordered locus">CLOAM0628</name>
</gene>
<accession>B0VJS9</accession>
<dbReference type="InterPro" id="IPR008915">
    <property type="entry name" value="Peptidase_M50"/>
</dbReference>
<dbReference type="PANTHER" id="PTHR35864">
    <property type="entry name" value="ZINC METALLOPROTEASE MJ0611-RELATED"/>
    <property type="match status" value="1"/>
</dbReference>